<feature type="compositionally biased region" description="Low complexity" evidence="2">
    <location>
        <begin position="340"/>
        <end position="351"/>
    </location>
</feature>
<evidence type="ECO:0000313" key="4">
    <source>
        <dbReference type="Proteomes" id="UP000033710"/>
    </source>
</evidence>
<feature type="compositionally biased region" description="Basic and acidic residues" evidence="2">
    <location>
        <begin position="261"/>
        <end position="271"/>
    </location>
</feature>
<evidence type="ECO:0000256" key="2">
    <source>
        <dbReference type="SAM" id="MobiDB-lite"/>
    </source>
</evidence>
<feature type="coiled-coil region" evidence="1">
    <location>
        <begin position="119"/>
        <end position="146"/>
    </location>
</feature>
<accession>A0A0F2LWR8</accession>
<dbReference type="GeneID" id="27667133"/>
<dbReference type="Proteomes" id="UP000033710">
    <property type="component" value="Unassembled WGS sequence"/>
</dbReference>
<sequence length="644" mass="70607">MSNKSTPSPRQRPDSQIDESQLPAGHCRYILLVPEVKGQRCGCAHFNLNRSTPGAICECGHLSCYHVSYGEPLSTSENQELTLVKQRLELLEREHVELHQVRRDFMMMQQRIGQNHDRHHEAIVRVSELEEQVEKVRNEVKEDVREAYRNLGRAWDSITDLMHGKQMAESHFRHVTERLQDIDSKIAHIGERQLELVDMDISLEGRIEDLEELEDRIETLEENGPTESKSRNSSTRSTQNGSNKNSTSTSRSFTRASASRPVHDVDQDQRTRTRPQARSPSPAFTLDPSTPKATTSDSLPTHQQANAITLPDASTGTVTAAAVDASSSAPVSTNGSDQQTNNTTTATPPSTLLPPAVIAVRNAVRTNQASSARLWTVHVSLLPTSTRPFPFERDTNAYNRCLSRGLHQMVVVSGTSADAFEEAITITFGRILRGRKWAPLQALPCTAETLAGLPMLRPLDPALLDEPFDMDFLRNHCAVCDINGKIDSLYIAMRERTLSWHSIRRLPVFLGGLEPCWGFDALLDANDPFVEDEFENDVNSSEDEVMGGMPRPSAGDIVATIPSLKRAASEMSRSSSFGSVAGPSASASSNAKGPAPTSTGAATTSSATATSTPSAAEGEGSRPKVPRIYPLPNMVEVRRGVKTS</sequence>
<dbReference type="AlphaFoldDB" id="A0A0F2LWR8"/>
<evidence type="ECO:0000256" key="1">
    <source>
        <dbReference type="SAM" id="Coils"/>
    </source>
</evidence>
<dbReference type="OrthoDB" id="4187949at2759"/>
<feature type="compositionally biased region" description="Low complexity" evidence="2">
    <location>
        <begin position="237"/>
        <end position="260"/>
    </location>
</feature>
<proteinExistence type="predicted"/>
<dbReference type="KEGG" id="ssck:SPSK_05105"/>
<name>A0A0F2LWR8_SPOSC</name>
<feature type="compositionally biased region" description="Polar residues" evidence="2">
    <location>
        <begin position="225"/>
        <end position="236"/>
    </location>
</feature>
<comment type="caution">
    <text evidence="3">The sequence shown here is derived from an EMBL/GenBank/DDBJ whole genome shotgun (WGS) entry which is preliminary data.</text>
</comment>
<gene>
    <name evidence="3" type="ORF">SPSK_05105</name>
</gene>
<feature type="compositionally biased region" description="Low complexity" evidence="2">
    <location>
        <begin position="574"/>
        <end position="616"/>
    </location>
</feature>
<protein>
    <submittedName>
        <fullName evidence="3">Uncharacterized protein</fullName>
    </submittedName>
</protein>
<feature type="compositionally biased region" description="Polar residues" evidence="2">
    <location>
        <begin position="287"/>
        <end position="300"/>
    </location>
</feature>
<dbReference type="VEuPathDB" id="FungiDB:SPSK_05105"/>
<dbReference type="RefSeq" id="XP_016583022.1">
    <property type="nucleotide sequence ID" value="XM_016731856.1"/>
</dbReference>
<keyword evidence="1" id="KW-0175">Coiled coil</keyword>
<reference evidence="3 4" key="1">
    <citation type="journal article" date="2014" name="BMC Genomics">
        <title>Comparative genomics of the major fungal agents of human and animal Sporotrichosis: Sporothrix schenckii and Sporothrix brasiliensis.</title>
        <authorList>
            <person name="Teixeira M.M."/>
            <person name="de Almeida L.G."/>
            <person name="Kubitschek-Barreira P."/>
            <person name="Alves F.L."/>
            <person name="Kioshima E.S."/>
            <person name="Abadio A.K."/>
            <person name="Fernandes L."/>
            <person name="Derengowski L.S."/>
            <person name="Ferreira K.S."/>
            <person name="Souza R.C."/>
            <person name="Ruiz J.C."/>
            <person name="de Andrade N.C."/>
            <person name="Paes H.C."/>
            <person name="Nicola A.M."/>
            <person name="Albuquerque P."/>
            <person name="Gerber A.L."/>
            <person name="Martins V.P."/>
            <person name="Peconick L.D."/>
            <person name="Neto A.V."/>
            <person name="Chaucanez C.B."/>
            <person name="Silva P.A."/>
            <person name="Cunha O.L."/>
            <person name="de Oliveira F.F."/>
            <person name="dos Santos T.C."/>
            <person name="Barros A.L."/>
            <person name="Soares M.A."/>
            <person name="de Oliveira L.M."/>
            <person name="Marini M.M."/>
            <person name="Villalobos-Duno H."/>
            <person name="Cunha M.M."/>
            <person name="de Hoog S."/>
            <person name="da Silveira J.F."/>
            <person name="Henrissat B."/>
            <person name="Nino-Vega G.A."/>
            <person name="Cisalpino P.S."/>
            <person name="Mora-Montes H.M."/>
            <person name="Almeida S.R."/>
            <person name="Stajich J.E."/>
            <person name="Lopes-Bezerra L.M."/>
            <person name="Vasconcelos A.T."/>
            <person name="Felipe M.S."/>
        </authorList>
    </citation>
    <scope>NUCLEOTIDE SEQUENCE [LARGE SCALE GENOMIC DNA]</scope>
    <source>
        <strain evidence="3 4">1099-18</strain>
    </source>
</reference>
<feature type="region of interest" description="Disordered" evidence="2">
    <location>
        <begin position="220"/>
        <end position="300"/>
    </location>
</feature>
<reference evidence="3 4" key="2">
    <citation type="journal article" date="2015" name="Eukaryot. Cell">
        <title>Asexual propagation of a virulent clone complex in a human and feline outbreak of sporotrichosis.</title>
        <authorList>
            <person name="Teixeira Mde M."/>
            <person name="Rodrigues A.M."/>
            <person name="Tsui C.K."/>
            <person name="de Almeida L.G."/>
            <person name="Van Diepeningen A.D."/>
            <person name="van den Ende B.G."/>
            <person name="Fernandes G.F."/>
            <person name="Kano R."/>
            <person name="Hamelin R.C."/>
            <person name="Lopes-Bezerra L.M."/>
            <person name="Vasconcelos A.T."/>
            <person name="de Hoog S."/>
            <person name="de Camargo Z.P."/>
            <person name="Felipe M.S."/>
        </authorList>
    </citation>
    <scope>NUCLEOTIDE SEQUENCE [LARGE SCALE GENOMIC DNA]</scope>
    <source>
        <strain evidence="3 4">1099-18</strain>
    </source>
</reference>
<evidence type="ECO:0000313" key="3">
    <source>
        <dbReference type="EMBL" id="KJR80346.1"/>
    </source>
</evidence>
<feature type="region of interest" description="Disordered" evidence="2">
    <location>
        <begin position="574"/>
        <end position="644"/>
    </location>
</feature>
<organism evidence="3 4">
    <name type="scientific">Sporothrix schenckii 1099-18</name>
    <dbReference type="NCBI Taxonomy" id="1397361"/>
    <lineage>
        <taxon>Eukaryota</taxon>
        <taxon>Fungi</taxon>
        <taxon>Dikarya</taxon>
        <taxon>Ascomycota</taxon>
        <taxon>Pezizomycotina</taxon>
        <taxon>Sordariomycetes</taxon>
        <taxon>Sordariomycetidae</taxon>
        <taxon>Ophiostomatales</taxon>
        <taxon>Ophiostomataceae</taxon>
        <taxon>Sporothrix</taxon>
    </lineage>
</organism>
<feature type="region of interest" description="Disordered" evidence="2">
    <location>
        <begin position="326"/>
        <end position="351"/>
    </location>
</feature>
<dbReference type="EMBL" id="AXCR01000012">
    <property type="protein sequence ID" value="KJR80346.1"/>
    <property type="molecule type" value="Genomic_DNA"/>
</dbReference>